<feature type="domain" description="4Fe-4S ferredoxin-type" evidence="1">
    <location>
        <begin position="292"/>
        <end position="324"/>
    </location>
</feature>
<evidence type="ECO:0000313" key="2">
    <source>
        <dbReference type="EMBL" id="RZN63889.1"/>
    </source>
</evidence>
<dbReference type="EMBL" id="RXIF01000012">
    <property type="protein sequence ID" value="RZN63889.1"/>
    <property type="molecule type" value="Genomic_DNA"/>
</dbReference>
<reference evidence="2 3" key="1">
    <citation type="journal article" date="2019" name="Nat. Microbiol.">
        <title>Wide diversity of methane and short-chain alkane metabolisms in uncultured archaea.</title>
        <authorList>
            <person name="Borrel G."/>
            <person name="Adam P.S."/>
            <person name="McKay L.J."/>
            <person name="Chen L.X."/>
            <person name="Sierra-Garcia I.N."/>
            <person name="Sieber C.M."/>
            <person name="Letourneur Q."/>
            <person name="Ghozlane A."/>
            <person name="Andersen G.L."/>
            <person name="Li W.J."/>
            <person name="Hallam S.J."/>
            <person name="Muyzer G."/>
            <person name="de Oliveira V.M."/>
            <person name="Inskeep W.P."/>
            <person name="Banfield J.F."/>
            <person name="Gribaldo S."/>
        </authorList>
    </citation>
    <scope>NUCLEOTIDE SEQUENCE [LARGE SCALE GENOMIC DNA]</scope>
    <source>
        <strain evidence="2">NM1a</strain>
    </source>
</reference>
<dbReference type="PANTHER" id="PTHR40447">
    <property type="entry name" value="ANAEROBIC SULFITE REDUCTASE SUBUNIT A"/>
    <property type="match status" value="1"/>
</dbReference>
<dbReference type="InterPro" id="IPR017896">
    <property type="entry name" value="4Fe4S_Fe-S-bd"/>
</dbReference>
<dbReference type="PROSITE" id="PS51379">
    <property type="entry name" value="4FE4S_FER_2"/>
    <property type="match status" value="2"/>
</dbReference>
<evidence type="ECO:0000259" key="1">
    <source>
        <dbReference type="PROSITE" id="PS51379"/>
    </source>
</evidence>
<name>A0A520KRW1_METT2</name>
<dbReference type="SUPFAM" id="SSF46548">
    <property type="entry name" value="alpha-helical ferredoxin"/>
    <property type="match status" value="1"/>
</dbReference>
<dbReference type="PANTHER" id="PTHR40447:SF1">
    <property type="entry name" value="ANAEROBIC SULFITE REDUCTASE SUBUNIT A"/>
    <property type="match status" value="1"/>
</dbReference>
<dbReference type="InterPro" id="IPR017900">
    <property type="entry name" value="4Fe4S_Fe_S_CS"/>
</dbReference>
<dbReference type="GO" id="GO:0016491">
    <property type="term" value="F:oxidoreductase activity"/>
    <property type="evidence" value="ECO:0007669"/>
    <property type="project" value="UniProtKB-ARBA"/>
</dbReference>
<dbReference type="GO" id="GO:0051536">
    <property type="term" value="F:iron-sulfur cluster binding"/>
    <property type="evidence" value="ECO:0007669"/>
    <property type="project" value="InterPro"/>
</dbReference>
<feature type="domain" description="4Fe-4S ferredoxin-type" evidence="1">
    <location>
        <begin position="211"/>
        <end position="243"/>
    </location>
</feature>
<organism evidence="2 3">
    <name type="scientific">Methanoliparum thermophilum</name>
    <dbReference type="NCBI Taxonomy" id="2491083"/>
    <lineage>
        <taxon>Archaea</taxon>
        <taxon>Methanobacteriati</taxon>
        <taxon>Methanobacteriota</taxon>
        <taxon>Candidatus Methanoliparia</taxon>
        <taxon>Candidatus Methanoliparales</taxon>
        <taxon>Candidatus Methanoliparaceae</taxon>
        <taxon>Candidatus Methanoliparum</taxon>
    </lineage>
</organism>
<dbReference type="InterPro" id="IPR009051">
    <property type="entry name" value="Helical_ferredxn"/>
</dbReference>
<dbReference type="PROSITE" id="PS00198">
    <property type="entry name" value="4FE4S_FER_1"/>
    <property type="match status" value="2"/>
</dbReference>
<dbReference type="Gene3D" id="1.10.1060.10">
    <property type="entry name" value="Alpha-helical ferredoxin"/>
    <property type="match status" value="1"/>
</dbReference>
<dbReference type="Pfam" id="PF17179">
    <property type="entry name" value="Fer4_22"/>
    <property type="match status" value="1"/>
</dbReference>
<comment type="caution">
    <text evidence="2">The sequence shown here is derived from an EMBL/GenBank/DDBJ whole genome shotgun (WGS) entry which is preliminary data.</text>
</comment>
<proteinExistence type="predicted"/>
<evidence type="ECO:0000313" key="3">
    <source>
        <dbReference type="Proteomes" id="UP000317158"/>
    </source>
</evidence>
<gene>
    <name evidence="2" type="ORF">EF806_06575</name>
</gene>
<protein>
    <recommendedName>
        <fullName evidence="1">4Fe-4S ferredoxin-type domain-containing protein</fullName>
    </recommendedName>
</protein>
<dbReference type="Proteomes" id="UP000317158">
    <property type="component" value="Unassembled WGS sequence"/>
</dbReference>
<dbReference type="AlphaFoldDB" id="A0A520KRW1"/>
<accession>A0A520KRW1</accession>
<sequence length="327" mass="37801">MRVLYKKELFSFIERLKESYRVVAPVKKDAEYVFDDIEDAEDVILEYPTTILSAKEFFFPQKEVILEYDLGETIQLKSTPEVEEICLIGLHPCDIHALLRFDEAYLTFKPDPFYEARRKNSLIIGVYCTKPNEFCFCGSMGTDTIKEGYDLMLIDDGEKYGVEIGSKEGEELVNSINLFKDEEEIKKPRLKGFVREVDTDKLPEIMMKEYDNKIWNYFGERCLGCGKCVFICPTCYCYNVVEDTDIEFNSGKRERFWDGCVLTDFAAVAGGGNFRADRTSRLKQRILHKFSYYPERYGNFGCTGCGRCINVCPSDIDCTRIINMIRG</sequence>